<accession>A0A7S1UN74</accession>
<feature type="compositionally biased region" description="Polar residues" evidence="1">
    <location>
        <begin position="133"/>
        <end position="144"/>
    </location>
</feature>
<feature type="compositionally biased region" description="Polar residues" evidence="1">
    <location>
        <begin position="1"/>
        <end position="13"/>
    </location>
</feature>
<feature type="compositionally biased region" description="Basic and acidic residues" evidence="1">
    <location>
        <begin position="44"/>
        <end position="55"/>
    </location>
</feature>
<dbReference type="AlphaFoldDB" id="A0A7S1UN74"/>
<protein>
    <submittedName>
        <fullName evidence="2">Uncharacterized protein</fullName>
    </submittedName>
</protein>
<gene>
    <name evidence="2" type="ORF">GOCE00092_LOCUS125</name>
</gene>
<proteinExistence type="predicted"/>
<feature type="region of interest" description="Disordered" evidence="1">
    <location>
        <begin position="1"/>
        <end position="178"/>
    </location>
</feature>
<feature type="compositionally biased region" description="Basic residues" evidence="1">
    <location>
        <begin position="299"/>
        <end position="313"/>
    </location>
</feature>
<dbReference type="EMBL" id="HBGK01000266">
    <property type="protein sequence ID" value="CAD9271220.1"/>
    <property type="molecule type" value="Transcribed_RNA"/>
</dbReference>
<feature type="region of interest" description="Disordered" evidence="1">
    <location>
        <begin position="299"/>
        <end position="328"/>
    </location>
</feature>
<sequence length="363" mass="41829">MKLELNKSTSFNSDGDGDIDGRMFKALRRRKQESYRIPPKLPKPPKDEEMKNRERYRPRKPMQRLPSGNEDLFGKEIRTDEQIEEREPPKDGFRYDWFIGDKTEGDPGMQQGAVPTRKRSVSWSVDNDEDEPSTTLEQVSSLTRDTYEEDKQKLVASDRELSEANEIDSTVAASRTSGILKAPSYEKKALKKPASYHTDDDLKSIKSSHSVRSFASFGSMKSLKTAAESLRKKLKLRKARKKALRKARKAQKGEPSVESSFDRDDCSSIFSDLTDIDPSKLPPADRKLLEAFRVKMRANRIRRQERRRQRRFRNQQSGDDSDDDDDYLGPDYVGEMLDMICCGAHQSSAERHRRRSSRFAMCE</sequence>
<name>A0A7S1UN74_9STRA</name>
<feature type="compositionally biased region" description="Acidic residues" evidence="1">
    <location>
        <begin position="319"/>
        <end position="328"/>
    </location>
</feature>
<feature type="compositionally biased region" description="Basic and acidic residues" evidence="1">
    <location>
        <begin position="145"/>
        <end position="162"/>
    </location>
</feature>
<feature type="compositionally biased region" description="Basic and acidic residues" evidence="1">
    <location>
        <begin position="72"/>
        <end position="105"/>
    </location>
</feature>
<feature type="compositionally biased region" description="Polar residues" evidence="1">
    <location>
        <begin position="167"/>
        <end position="177"/>
    </location>
</feature>
<evidence type="ECO:0000313" key="2">
    <source>
        <dbReference type="EMBL" id="CAD9271220.1"/>
    </source>
</evidence>
<organism evidence="2">
    <name type="scientific">Grammatophora oceanica</name>
    <dbReference type="NCBI Taxonomy" id="210454"/>
    <lineage>
        <taxon>Eukaryota</taxon>
        <taxon>Sar</taxon>
        <taxon>Stramenopiles</taxon>
        <taxon>Ochrophyta</taxon>
        <taxon>Bacillariophyta</taxon>
        <taxon>Fragilariophyceae</taxon>
        <taxon>Fragilariophycidae</taxon>
        <taxon>Rhabdonematales</taxon>
        <taxon>Grammatophoraceae</taxon>
        <taxon>Grammatophora</taxon>
    </lineage>
</organism>
<feature type="region of interest" description="Disordered" evidence="1">
    <location>
        <begin position="244"/>
        <end position="264"/>
    </location>
</feature>
<reference evidence="2" key="1">
    <citation type="submission" date="2021-01" db="EMBL/GenBank/DDBJ databases">
        <authorList>
            <person name="Corre E."/>
            <person name="Pelletier E."/>
            <person name="Niang G."/>
            <person name="Scheremetjew M."/>
            <person name="Finn R."/>
            <person name="Kale V."/>
            <person name="Holt S."/>
            <person name="Cochrane G."/>
            <person name="Meng A."/>
            <person name="Brown T."/>
            <person name="Cohen L."/>
        </authorList>
    </citation>
    <scope>NUCLEOTIDE SEQUENCE</scope>
    <source>
        <strain evidence="2">CCMP 410</strain>
    </source>
</reference>
<evidence type="ECO:0000256" key="1">
    <source>
        <dbReference type="SAM" id="MobiDB-lite"/>
    </source>
</evidence>